<evidence type="ECO:0000256" key="5">
    <source>
        <dbReference type="ARBA" id="ARBA00023242"/>
    </source>
</evidence>
<comment type="subcellular location">
    <subcellularLocation>
        <location evidence="1">Nucleus</location>
    </subcellularLocation>
</comment>
<evidence type="ECO:0000256" key="2">
    <source>
        <dbReference type="ARBA" id="ARBA00022723"/>
    </source>
</evidence>
<evidence type="ECO:0000256" key="1">
    <source>
        <dbReference type="ARBA" id="ARBA00004123"/>
    </source>
</evidence>
<sequence length="741" mass="85696">SASLWFPYRLSPIYEGDSSADPLPFGFPIDSRLFTPEILGSQTASIVDSEFTQPLPTPPNPDCLQRVGSDRYRQYILYTTMSRDDFVTWWLMTEYGMKKRINWDTNHQSECWKQFEQVADMKAGKPMAMCKVCAATLEHPALCRHETSPMNKHMKGPTCRNKSTKRPSIKQMMENAAKHTPKTIVFTQDEWEHKLLRLLAISRLPFQFIEHPEFHDLISFARLAPQRPIIPTAKTIRARLRGFVAEQQQSILRQLPEGSKLSLALDCWTSLFQQAFMAVTGYFLDHSWEYREVLLGFEPLSGSHSGLNLSEVLIKLLQQHSITDRVLAITTDNASNNNTLVNFMNEAIQSLELSDSSVIRVPCIAHVIQLSLKDLLGQLKANPKIEIAETGWSETCVQSRRATQQKREIVNTLNKIRSLAIYIISSSQRREAFYNLQTEEPKLVPIQDVKTRWNSTFLMLRRAKRLQSTLDEFYEHYGQDQFALSAEEWRQIECLLWITQLFFKFTSLLSQTKDVASHLVFSIYNKLFDHLERSIRQLQRKKVLWKQLMLAALYAAKRKLSQYYSMTDQIPGDLYAIGTIIAAQQKLQFFSNKDWDNDWRVRYRNSFEHCLEPYQRRLLSTQSPAKVQPSVLAISELEMICEPEASQQSTSSQHDELSRYLDSAPVRSVPRVFWKEHQHEFPALASLARDILSIPATGAGVERLFNSARDICHYRRGSLNPTIIQDLMLFMCTIRFDLEDE</sequence>
<dbReference type="PANTHER" id="PTHR46481:SF10">
    <property type="entry name" value="ZINC FINGER BED DOMAIN-CONTAINING PROTEIN 39"/>
    <property type="match status" value="1"/>
</dbReference>
<dbReference type="EMBL" id="JAPVEB010000004">
    <property type="protein sequence ID" value="KAJ5264765.1"/>
    <property type="molecule type" value="Genomic_DNA"/>
</dbReference>
<evidence type="ECO:0000259" key="6">
    <source>
        <dbReference type="Pfam" id="PF05699"/>
    </source>
</evidence>
<keyword evidence="3" id="KW-0863">Zinc-finger</keyword>
<evidence type="ECO:0000313" key="7">
    <source>
        <dbReference type="EMBL" id="KAJ5264765.1"/>
    </source>
</evidence>
<dbReference type="Proteomes" id="UP001220256">
    <property type="component" value="Unassembled WGS sequence"/>
</dbReference>
<dbReference type="SUPFAM" id="SSF53098">
    <property type="entry name" value="Ribonuclease H-like"/>
    <property type="match status" value="1"/>
</dbReference>
<dbReference type="InterPro" id="IPR012337">
    <property type="entry name" value="RNaseH-like_sf"/>
</dbReference>
<organism evidence="7 8">
    <name type="scientific">Penicillium chrysogenum</name>
    <name type="common">Penicillium notatum</name>
    <dbReference type="NCBI Taxonomy" id="5076"/>
    <lineage>
        <taxon>Eukaryota</taxon>
        <taxon>Fungi</taxon>
        <taxon>Dikarya</taxon>
        <taxon>Ascomycota</taxon>
        <taxon>Pezizomycotina</taxon>
        <taxon>Eurotiomycetes</taxon>
        <taxon>Eurotiomycetidae</taxon>
        <taxon>Eurotiales</taxon>
        <taxon>Aspergillaceae</taxon>
        <taxon>Penicillium</taxon>
        <taxon>Penicillium chrysogenum species complex</taxon>
    </lineage>
</organism>
<evidence type="ECO:0000256" key="3">
    <source>
        <dbReference type="ARBA" id="ARBA00022771"/>
    </source>
</evidence>
<dbReference type="PANTHER" id="PTHR46481">
    <property type="entry name" value="ZINC FINGER BED DOMAIN-CONTAINING PROTEIN 4"/>
    <property type="match status" value="1"/>
</dbReference>
<name>A0ABQ8WDY9_PENCH</name>
<keyword evidence="8" id="KW-1185">Reference proteome</keyword>
<feature type="domain" description="HAT C-terminal dimerisation" evidence="6">
    <location>
        <begin position="657"/>
        <end position="728"/>
    </location>
</feature>
<protein>
    <recommendedName>
        <fullName evidence="6">HAT C-terminal dimerisation domain-containing protein</fullName>
    </recommendedName>
</protein>
<keyword evidence="5" id="KW-0539">Nucleus</keyword>
<dbReference type="InterPro" id="IPR052035">
    <property type="entry name" value="ZnF_BED_domain_contain"/>
</dbReference>
<keyword evidence="4" id="KW-0862">Zinc</keyword>
<feature type="non-terminal residue" evidence="7">
    <location>
        <position position="1"/>
    </location>
</feature>
<proteinExistence type="predicted"/>
<gene>
    <name evidence="7" type="ORF">N7505_007558</name>
</gene>
<dbReference type="Pfam" id="PF05699">
    <property type="entry name" value="Dimer_Tnp_hAT"/>
    <property type="match status" value="1"/>
</dbReference>
<evidence type="ECO:0000256" key="4">
    <source>
        <dbReference type="ARBA" id="ARBA00022833"/>
    </source>
</evidence>
<dbReference type="InterPro" id="IPR008906">
    <property type="entry name" value="HATC_C_dom"/>
</dbReference>
<reference evidence="7 8" key="1">
    <citation type="journal article" date="2023" name="IMA Fungus">
        <title>Comparative genomic study of the Penicillium genus elucidates a diverse pangenome and 15 lateral gene transfer events.</title>
        <authorList>
            <person name="Petersen C."/>
            <person name="Sorensen T."/>
            <person name="Nielsen M.R."/>
            <person name="Sondergaard T.E."/>
            <person name="Sorensen J.L."/>
            <person name="Fitzpatrick D.A."/>
            <person name="Frisvad J.C."/>
            <person name="Nielsen K.L."/>
        </authorList>
    </citation>
    <scope>NUCLEOTIDE SEQUENCE [LARGE SCALE GENOMIC DNA]</scope>
    <source>
        <strain evidence="7 8">IBT 3361</strain>
    </source>
</reference>
<keyword evidence="2" id="KW-0479">Metal-binding</keyword>
<comment type="caution">
    <text evidence="7">The sequence shown here is derived from an EMBL/GenBank/DDBJ whole genome shotgun (WGS) entry which is preliminary data.</text>
</comment>
<accession>A0ABQ8WDY9</accession>
<evidence type="ECO:0000313" key="8">
    <source>
        <dbReference type="Proteomes" id="UP001220256"/>
    </source>
</evidence>